<accession>A0AAV5WRS2</accession>
<dbReference type="CDD" id="cd18186">
    <property type="entry name" value="BTB_POZ_ZBTB_KLHL-like"/>
    <property type="match status" value="1"/>
</dbReference>
<name>A0AAV5WRS2_9BILA</name>
<organism evidence="2 3">
    <name type="scientific">Pristionchus fissidentatus</name>
    <dbReference type="NCBI Taxonomy" id="1538716"/>
    <lineage>
        <taxon>Eukaryota</taxon>
        <taxon>Metazoa</taxon>
        <taxon>Ecdysozoa</taxon>
        <taxon>Nematoda</taxon>
        <taxon>Chromadorea</taxon>
        <taxon>Rhabditida</taxon>
        <taxon>Rhabditina</taxon>
        <taxon>Diplogasteromorpha</taxon>
        <taxon>Diplogasteroidea</taxon>
        <taxon>Neodiplogasteridae</taxon>
        <taxon>Pristionchus</taxon>
    </lineage>
</organism>
<dbReference type="AlphaFoldDB" id="A0AAV5WRS2"/>
<dbReference type="PROSITE" id="PS50097">
    <property type="entry name" value="BTB"/>
    <property type="match status" value="1"/>
</dbReference>
<protein>
    <recommendedName>
        <fullName evidence="1">BTB domain-containing protein</fullName>
    </recommendedName>
</protein>
<dbReference type="PANTHER" id="PTHR22744:SF14">
    <property type="entry name" value="BTB DOMAIN-CONTAINING PROTEIN-RELATED"/>
    <property type="match status" value="1"/>
</dbReference>
<gene>
    <name evidence="2" type="ORF">PFISCL1PPCAC_26014</name>
</gene>
<dbReference type="InterPro" id="IPR011333">
    <property type="entry name" value="SKP1/BTB/POZ_sf"/>
</dbReference>
<dbReference type="SMART" id="SM00225">
    <property type="entry name" value="BTB"/>
    <property type="match status" value="1"/>
</dbReference>
<dbReference type="Pfam" id="PF00651">
    <property type="entry name" value="BTB"/>
    <property type="match status" value="1"/>
</dbReference>
<dbReference type="Gene3D" id="3.30.710.10">
    <property type="entry name" value="Potassium Channel Kv1.1, Chain A"/>
    <property type="match status" value="1"/>
</dbReference>
<reference evidence="2" key="1">
    <citation type="submission" date="2023-10" db="EMBL/GenBank/DDBJ databases">
        <title>Genome assembly of Pristionchus species.</title>
        <authorList>
            <person name="Yoshida K."/>
            <person name="Sommer R.J."/>
        </authorList>
    </citation>
    <scope>NUCLEOTIDE SEQUENCE</scope>
    <source>
        <strain evidence="2">RS5133</strain>
    </source>
</reference>
<evidence type="ECO:0000259" key="1">
    <source>
        <dbReference type="PROSITE" id="PS50097"/>
    </source>
</evidence>
<dbReference type="EMBL" id="BTSY01000006">
    <property type="protein sequence ID" value="GMT34717.1"/>
    <property type="molecule type" value="Genomic_DNA"/>
</dbReference>
<feature type="domain" description="BTB" evidence="1">
    <location>
        <begin position="19"/>
        <end position="78"/>
    </location>
</feature>
<keyword evidence="3" id="KW-1185">Reference proteome</keyword>
<sequence length="184" mass="21188">MNIYWDTEPAIASIPAIGGTAIVCFGNTEIEVNAGYMSSWSEFFRAYFQSDMKEARSGKFPIEDCSIEDFHEILSVIHPCGKIVDAENVERLLELARRFMMPFLAHHCEVFLLNKDSHKFSIVKLFQIAHNFDLTLFFELLVDGFATTAELRKMIKSAEYKALPDELKKRIEARYMDIDLRAHP</sequence>
<dbReference type="InterPro" id="IPR000210">
    <property type="entry name" value="BTB/POZ_dom"/>
</dbReference>
<dbReference type="Proteomes" id="UP001432322">
    <property type="component" value="Unassembled WGS sequence"/>
</dbReference>
<evidence type="ECO:0000313" key="3">
    <source>
        <dbReference type="Proteomes" id="UP001432322"/>
    </source>
</evidence>
<proteinExistence type="predicted"/>
<dbReference type="PANTHER" id="PTHR22744">
    <property type="entry name" value="HELIX LOOP HELIX PROTEIN 21-RELATED"/>
    <property type="match status" value="1"/>
</dbReference>
<comment type="caution">
    <text evidence="2">The sequence shown here is derived from an EMBL/GenBank/DDBJ whole genome shotgun (WGS) entry which is preliminary data.</text>
</comment>
<evidence type="ECO:0000313" key="2">
    <source>
        <dbReference type="EMBL" id="GMT34717.1"/>
    </source>
</evidence>
<dbReference type="SUPFAM" id="SSF54695">
    <property type="entry name" value="POZ domain"/>
    <property type="match status" value="1"/>
</dbReference>